<accession>A0A5N6VRV5</accession>
<dbReference type="PROSITE" id="PS51257">
    <property type="entry name" value="PROKAR_LIPOPROTEIN"/>
    <property type="match status" value="1"/>
</dbReference>
<dbReference type="Proteomes" id="UP000325433">
    <property type="component" value="Unassembled WGS sequence"/>
</dbReference>
<name>A0A5N6VRV5_9EURO</name>
<reference evidence="2" key="1">
    <citation type="submission" date="2019-04" db="EMBL/GenBank/DDBJ databases">
        <title>Friends and foes A comparative genomics studyof 23 Aspergillus species from section Flavi.</title>
        <authorList>
            <consortium name="DOE Joint Genome Institute"/>
            <person name="Kjaerbolling I."/>
            <person name="Vesth T."/>
            <person name="Frisvad J.C."/>
            <person name="Nybo J.L."/>
            <person name="Theobald S."/>
            <person name="Kildgaard S."/>
            <person name="Isbrandt T."/>
            <person name="Kuo A."/>
            <person name="Sato A."/>
            <person name="Lyhne E.K."/>
            <person name="Kogle M.E."/>
            <person name="Wiebenga A."/>
            <person name="Kun R.S."/>
            <person name="Lubbers R.J."/>
            <person name="Makela M.R."/>
            <person name="Barry K."/>
            <person name="Chovatia M."/>
            <person name="Clum A."/>
            <person name="Daum C."/>
            <person name="Haridas S."/>
            <person name="He G."/>
            <person name="LaButti K."/>
            <person name="Lipzen A."/>
            <person name="Mondo S."/>
            <person name="Riley R."/>
            <person name="Salamov A."/>
            <person name="Simmons B.A."/>
            <person name="Magnuson J.K."/>
            <person name="Henrissat B."/>
            <person name="Mortensen U.H."/>
            <person name="Larsen T.O."/>
            <person name="Devries R.P."/>
            <person name="Grigoriev I.V."/>
            <person name="Machida M."/>
            <person name="Baker S.E."/>
            <person name="Andersen M.R."/>
        </authorList>
    </citation>
    <scope>NUCLEOTIDE SEQUENCE [LARGE SCALE GENOMIC DNA]</scope>
    <source>
        <strain evidence="2">CBS 130015</strain>
    </source>
</reference>
<organism evidence="1 2">
    <name type="scientific">Aspergillus transmontanensis</name>
    <dbReference type="NCBI Taxonomy" id="1034304"/>
    <lineage>
        <taxon>Eukaryota</taxon>
        <taxon>Fungi</taxon>
        <taxon>Dikarya</taxon>
        <taxon>Ascomycota</taxon>
        <taxon>Pezizomycotina</taxon>
        <taxon>Eurotiomycetes</taxon>
        <taxon>Eurotiomycetidae</taxon>
        <taxon>Eurotiales</taxon>
        <taxon>Aspergillaceae</taxon>
        <taxon>Aspergillus</taxon>
        <taxon>Aspergillus subgen. Circumdati</taxon>
    </lineage>
</organism>
<dbReference type="EMBL" id="ML738348">
    <property type="protein sequence ID" value="KAE8310916.1"/>
    <property type="molecule type" value="Genomic_DNA"/>
</dbReference>
<dbReference type="AlphaFoldDB" id="A0A5N6VRV5"/>
<evidence type="ECO:0000313" key="2">
    <source>
        <dbReference type="Proteomes" id="UP000325433"/>
    </source>
</evidence>
<sequence length="121" mass="13176">MRRHCGCCGTGSGACPIDIQDKGSENTMVSPASCAVAQTENQLFSILSIIHRQLRSTSANCSHSHAETRGTLVLWVGSIARATEYSVLDLQCMYIQSSCSRLHPTPLSSVAHRQGPRIFER</sequence>
<proteinExistence type="predicted"/>
<keyword evidence="2" id="KW-1185">Reference proteome</keyword>
<gene>
    <name evidence="1" type="ORF">BDV41DRAFT_543676</name>
</gene>
<protein>
    <submittedName>
        <fullName evidence="1">Uncharacterized protein</fullName>
    </submittedName>
</protein>
<evidence type="ECO:0000313" key="1">
    <source>
        <dbReference type="EMBL" id="KAE8310916.1"/>
    </source>
</evidence>